<dbReference type="AlphaFoldDB" id="A0A9Q0XEY3"/>
<feature type="compositionally biased region" description="Basic residues" evidence="1">
    <location>
        <begin position="21"/>
        <end position="37"/>
    </location>
</feature>
<feature type="compositionally biased region" description="Basic and acidic residues" evidence="1">
    <location>
        <begin position="64"/>
        <end position="78"/>
    </location>
</feature>
<accession>A0A9Q0XEY3</accession>
<evidence type="ECO:0000256" key="1">
    <source>
        <dbReference type="SAM" id="MobiDB-lite"/>
    </source>
</evidence>
<evidence type="ECO:0000313" key="2">
    <source>
        <dbReference type="EMBL" id="KAJ7310395.1"/>
    </source>
</evidence>
<dbReference type="OrthoDB" id="1932312at2759"/>
<reference evidence="2" key="1">
    <citation type="journal article" date="2023" name="DNA Res.">
        <title>Chromosome-level genome assembly of Phrynocephalus forsythii using third-generation DNA sequencing and Hi-C analysis.</title>
        <authorList>
            <person name="Qi Y."/>
            <person name="Zhao W."/>
            <person name="Zhao Y."/>
            <person name="Niu C."/>
            <person name="Cao S."/>
            <person name="Zhang Y."/>
        </authorList>
    </citation>
    <scope>NUCLEOTIDE SEQUENCE</scope>
    <source>
        <tissue evidence="2">Muscle</tissue>
    </source>
</reference>
<evidence type="ECO:0000313" key="3">
    <source>
        <dbReference type="Proteomes" id="UP001142489"/>
    </source>
</evidence>
<keyword evidence="3" id="KW-1185">Reference proteome</keyword>
<proteinExistence type="predicted"/>
<protein>
    <submittedName>
        <fullName evidence="2">Uncharacterized protein</fullName>
    </submittedName>
</protein>
<feature type="compositionally biased region" description="Acidic residues" evidence="1">
    <location>
        <begin position="1"/>
        <end position="16"/>
    </location>
</feature>
<dbReference type="EMBL" id="JAPFRF010000015">
    <property type="protein sequence ID" value="KAJ7310395.1"/>
    <property type="molecule type" value="Genomic_DNA"/>
</dbReference>
<feature type="region of interest" description="Disordered" evidence="1">
    <location>
        <begin position="1"/>
        <end position="100"/>
    </location>
</feature>
<name>A0A9Q0XEY3_9SAUR</name>
<comment type="caution">
    <text evidence="2">The sequence shown here is derived from an EMBL/GenBank/DDBJ whole genome shotgun (WGS) entry which is preliminary data.</text>
</comment>
<gene>
    <name evidence="2" type="ORF">JRQ81_007309</name>
</gene>
<organism evidence="2 3">
    <name type="scientific">Phrynocephalus forsythii</name>
    <dbReference type="NCBI Taxonomy" id="171643"/>
    <lineage>
        <taxon>Eukaryota</taxon>
        <taxon>Metazoa</taxon>
        <taxon>Chordata</taxon>
        <taxon>Craniata</taxon>
        <taxon>Vertebrata</taxon>
        <taxon>Euteleostomi</taxon>
        <taxon>Lepidosauria</taxon>
        <taxon>Squamata</taxon>
        <taxon>Bifurcata</taxon>
        <taxon>Unidentata</taxon>
        <taxon>Episquamata</taxon>
        <taxon>Toxicofera</taxon>
        <taxon>Iguania</taxon>
        <taxon>Acrodonta</taxon>
        <taxon>Agamidae</taxon>
        <taxon>Agaminae</taxon>
        <taxon>Phrynocephalus</taxon>
    </lineage>
</organism>
<dbReference type="Proteomes" id="UP001142489">
    <property type="component" value="Unassembled WGS sequence"/>
</dbReference>
<sequence length="100" mass="10917">MASDSDAEELFYDAPEDVAHHHQHHHQHHQHQHHHHGGGTPAPSPSKVAQPTPKGASGDPQTDCEPRALEVKPNDPKETLMQGAIKRKAGVLSSLQLQRA</sequence>